<comment type="caution">
    <text evidence="7">The sequence shown here is derived from an EMBL/GenBank/DDBJ whole genome shotgun (WGS) entry which is preliminary data.</text>
</comment>
<feature type="transmembrane region" description="Helical" evidence="6">
    <location>
        <begin position="257"/>
        <end position="280"/>
    </location>
</feature>
<feature type="transmembrane region" description="Helical" evidence="6">
    <location>
        <begin position="9"/>
        <end position="26"/>
    </location>
</feature>
<dbReference type="EMBL" id="JARGDL010000009">
    <property type="protein sequence ID" value="MDF1612002.1"/>
    <property type="molecule type" value="Genomic_DNA"/>
</dbReference>
<feature type="transmembrane region" description="Helical" evidence="6">
    <location>
        <begin position="32"/>
        <end position="53"/>
    </location>
</feature>
<proteinExistence type="inferred from homology"/>
<dbReference type="PANTHER" id="PTHR21716:SF64">
    <property type="entry name" value="AI-2 TRANSPORT PROTEIN TQSA"/>
    <property type="match status" value="1"/>
</dbReference>
<protein>
    <submittedName>
        <fullName evidence="7">AI-2E family transporter</fullName>
    </submittedName>
</protein>
<organism evidence="7 8">
    <name type="scientific">Stygiobacter electus</name>
    <dbReference type="NCBI Taxonomy" id="3032292"/>
    <lineage>
        <taxon>Bacteria</taxon>
        <taxon>Pseudomonadati</taxon>
        <taxon>Ignavibacteriota</taxon>
        <taxon>Ignavibacteria</taxon>
        <taxon>Ignavibacteriales</taxon>
        <taxon>Melioribacteraceae</taxon>
        <taxon>Stygiobacter</taxon>
    </lineage>
</organism>
<evidence type="ECO:0000256" key="4">
    <source>
        <dbReference type="ARBA" id="ARBA00022989"/>
    </source>
</evidence>
<keyword evidence="5 6" id="KW-0472">Membrane</keyword>
<accession>A0AAE3TE14</accession>
<sequence>MKKYTTDQSVKFFISVIGLFAIFFVLKELQHIFIPLVIAYFLFFFFEPLNTYLEKHKIPLSILIFIDILLTVSILYGLSRVIIESVFRFSEQLPLYEQKLNKIISETARSLEIRDYTLTHFNLSKLLKKIDYSVLAGGVFESTLSIAASVMLVLFFFIFISSGHEKTLQAIRARFVEKEIKSSLKKFKREHKDDMDLKTFEENYQSMTIQREETLQKTFRHITEQVQKYIITKFLISLSVGIVMGFTLWLFDVDFFIIWASFAVILNFIPNIGSVISVIMPTLIALVQYESFGYAFIVAAVLIVTQNIIGNIIEPKIFGDRLGLNPLVILLSLLLWGYLWGIVGMFLAVPLTAVLKIIISNSENKNMKFITNLMSN</sequence>
<evidence type="ECO:0000256" key="5">
    <source>
        <dbReference type="ARBA" id="ARBA00023136"/>
    </source>
</evidence>
<dbReference type="GO" id="GO:0055085">
    <property type="term" value="P:transmembrane transport"/>
    <property type="evidence" value="ECO:0007669"/>
    <property type="project" value="TreeGrafter"/>
</dbReference>
<evidence type="ECO:0000256" key="6">
    <source>
        <dbReference type="SAM" id="Phobius"/>
    </source>
</evidence>
<dbReference type="GO" id="GO:0016020">
    <property type="term" value="C:membrane"/>
    <property type="evidence" value="ECO:0007669"/>
    <property type="project" value="UniProtKB-SubCell"/>
</dbReference>
<feature type="transmembrane region" description="Helical" evidence="6">
    <location>
        <begin position="292"/>
        <end position="313"/>
    </location>
</feature>
<evidence type="ECO:0000313" key="7">
    <source>
        <dbReference type="EMBL" id="MDF1612002.1"/>
    </source>
</evidence>
<dbReference type="InterPro" id="IPR002549">
    <property type="entry name" value="AI-2E-like"/>
</dbReference>
<gene>
    <name evidence="7" type="ORF">P0M35_07555</name>
</gene>
<feature type="transmembrane region" description="Helical" evidence="6">
    <location>
        <begin position="132"/>
        <end position="160"/>
    </location>
</feature>
<dbReference type="PANTHER" id="PTHR21716">
    <property type="entry name" value="TRANSMEMBRANE PROTEIN"/>
    <property type="match status" value="1"/>
</dbReference>
<dbReference type="Proteomes" id="UP001221302">
    <property type="component" value="Unassembled WGS sequence"/>
</dbReference>
<feature type="transmembrane region" description="Helical" evidence="6">
    <location>
        <begin position="230"/>
        <end position="251"/>
    </location>
</feature>
<evidence type="ECO:0000256" key="1">
    <source>
        <dbReference type="ARBA" id="ARBA00004141"/>
    </source>
</evidence>
<name>A0AAE3TE14_9BACT</name>
<keyword evidence="3 6" id="KW-0812">Transmembrane</keyword>
<dbReference type="RefSeq" id="WP_321535770.1">
    <property type="nucleotide sequence ID" value="NZ_JARGDL010000009.1"/>
</dbReference>
<evidence type="ECO:0000256" key="2">
    <source>
        <dbReference type="ARBA" id="ARBA00009773"/>
    </source>
</evidence>
<feature type="transmembrane region" description="Helical" evidence="6">
    <location>
        <begin position="60"/>
        <end position="83"/>
    </location>
</feature>
<dbReference type="AlphaFoldDB" id="A0AAE3TE14"/>
<keyword evidence="4 6" id="KW-1133">Transmembrane helix</keyword>
<feature type="transmembrane region" description="Helical" evidence="6">
    <location>
        <begin position="333"/>
        <end position="359"/>
    </location>
</feature>
<reference evidence="7" key="1">
    <citation type="submission" date="2023-03" db="EMBL/GenBank/DDBJ databases">
        <title>Stygiobacter electus gen. nov., sp. nov., facultatively anaerobic thermotolerant bacterium of the class Ignavibacteria from a well of Yessentuki mineral water deposit.</title>
        <authorList>
            <person name="Podosokorskaya O.A."/>
            <person name="Elcheninov A.G."/>
            <person name="Petrova N.F."/>
            <person name="Zavarzina D.G."/>
            <person name="Kublanov I.V."/>
            <person name="Merkel A.Y."/>
        </authorList>
    </citation>
    <scope>NUCLEOTIDE SEQUENCE</scope>
    <source>
        <strain evidence="7">09-Me</strain>
    </source>
</reference>
<comment type="subcellular location">
    <subcellularLocation>
        <location evidence="1">Membrane</location>
        <topology evidence="1">Multi-pass membrane protein</topology>
    </subcellularLocation>
</comment>
<comment type="similarity">
    <text evidence="2">Belongs to the autoinducer-2 exporter (AI-2E) (TC 2.A.86) family.</text>
</comment>
<dbReference type="Pfam" id="PF01594">
    <property type="entry name" value="AI-2E_transport"/>
    <property type="match status" value="2"/>
</dbReference>
<evidence type="ECO:0000256" key="3">
    <source>
        <dbReference type="ARBA" id="ARBA00022692"/>
    </source>
</evidence>
<evidence type="ECO:0000313" key="8">
    <source>
        <dbReference type="Proteomes" id="UP001221302"/>
    </source>
</evidence>
<keyword evidence="8" id="KW-1185">Reference proteome</keyword>